<sequence length="257" mass="27721">MKLNRTVMGPQSGLPVILVHGLFGQGRNLGAIARRLADGRQVVTVDLRNHGDSPHDADHSYLAMAGDLAETIAEFGGRADLVGHSMGGKAAMALALTQPDLLRKLVVMDIAPLAYGHSQNDLIDAMQAMDLNDLDRRSDADSRLAAGIDSDGLRAFLLQQLDLKAQPARWRLNLPVLRASMDEVTGWPDDLPRATFDGPCLFMAGERSDYIDAQGEDAMRGYFPQARLVTLKNAGHWMHADAPEAVADTLAAFLGDG</sequence>
<accession>A0ABT2K7S4</accession>
<protein>
    <submittedName>
        <fullName evidence="3">Alpha/beta fold hydrolase</fullName>
    </submittedName>
</protein>
<feature type="domain" description="AB hydrolase-1" evidence="2">
    <location>
        <begin position="15"/>
        <end position="243"/>
    </location>
</feature>
<dbReference type="Proteomes" id="UP001320702">
    <property type="component" value="Unassembled WGS sequence"/>
</dbReference>
<dbReference type="GO" id="GO:0016787">
    <property type="term" value="F:hydrolase activity"/>
    <property type="evidence" value="ECO:0007669"/>
    <property type="project" value="UniProtKB-KW"/>
</dbReference>
<dbReference type="InterPro" id="IPR000073">
    <property type="entry name" value="AB_hydrolase_1"/>
</dbReference>
<dbReference type="PRINTS" id="PR00412">
    <property type="entry name" value="EPOXHYDRLASE"/>
</dbReference>
<evidence type="ECO:0000313" key="4">
    <source>
        <dbReference type="Proteomes" id="UP001320702"/>
    </source>
</evidence>
<evidence type="ECO:0000259" key="2">
    <source>
        <dbReference type="Pfam" id="PF00561"/>
    </source>
</evidence>
<gene>
    <name evidence="3" type="ORF">MU516_06880</name>
</gene>
<dbReference type="PRINTS" id="PR00111">
    <property type="entry name" value="ABHYDROLASE"/>
</dbReference>
<keyword evidence="1 3" id="KW-0378">Hydrolase</keyword>
<organism evidence="3 4">
    <name type="scientific">Paracoccus maritimus</name>
    <dbReference type="NCBI Taxonomy" id="2933292"/>
    <lineage>
        <taxon>Bacteria</taxon>
        <taxon>Pseudomonadati</taxon>
        <taxon>Pseudomonadota</taxon>
        <taxon>Alphaproteobacteria</taxon>
        <taxon>Rhodobacterales</taxon>
        <taxon>Paracoccaceae</taxon>
        <taxon>Paracoccus</taxon>
    </lineage>
</organism>
<dbReference type="EMBL" id="JANAVZ010000003">
    <property type="protein sequence ID" value="MCT4332592.1"/>
    <property type="molecule type" value="Genomic_DNA"/>
</dbReference>
<dbReference type="Gene3D" id="3.40.50.1820">
    <property type="entry name" value="alpha/beta hydrolase"/>
    <property type="match status" value="1"/>
</dbReference>
<dbReference type="SUPFAM" id="SSF53474">
    <property type="entry name" value="alpha/beta-Hydrolases"/>
    <property type="match status" value="1"/>
</dbReference>
<comment type="caution">
    <text evidence="3">The sequence shown here is derived from an EMBL/GenBank/DDBJ whole genome shotgun (WGS) entry which is preliminary data.</text>
</comment>
<evidence type="ECO:0000313" key="3">
    <source>
        <dbReference type="EMBL" id="MCT4332592.1"/>
    </source>
</evidence>
<proteinExistence type="predicted"/>
<dbReference type="InterPro" id="IPR029058">
    <property type="entry name" value="AB_hydrolase_fold"/>
</dbReference>
<dbReference type="Pfam" id="PF00561">
    <property type="entry name" value="Abhydrolase_1"/>
    <property type="match status" value="1"/>
</dbReference>
<name>A0ABT2K7S4_9RHOB</name>
<dbReference type="PANTHER" id="PTHR46118:SF4">
    <property type="entry name" value="PROTEIN ABHD11"/>
    <property type="match status" value="1"/>
</dbReference>
<dbReference type="RefSeq" id="WP_260276482.1">
    <property type="nucleotide sequence ID" value="NZ_JANAVZ010000003.1"/>
</dbReference>
<keyword evidence="4" id="KW-1185">Reference proteome</keyword>
<reference evidence="3 4" key="1">
    <citation type="submission" date="2022-04" db="EMBL/GenBank/DDBJ databases">
        <title>Paracoccus sp. YLB-12 draft genome sequence.</title>
        <authorList>
            <person name="Yu L."/>
        </authorList>
    </citation>
    <scope>NUCLEOTIDE SEQUENCE [LARGE SCALE GENOMIC DNA]</scope>
    <source>
        <strain evidence="3 4">YLB-12</strain>
    </source>
</reference>
<dbReference type="InterPro" id="IPR000639">
    <property type="entry name" value="Epox_hydrolase-like"/>
</dbReference>
<evidence type="ECO:0000256" key="1">
    <source>
        <dbReference type="ARBA" id="ARBA00022801"/>
    </source>
</evidence>
<dbReference type="PANTHER" id="PTHR46118">
    <property type="entry name" value="PROTEIN ABHD11"/>
    <property type="match status" value="1"/>
</dbReference>